<protein>
    <submittedName>
        <fullName evidence="2">Uncharacterized protein</fullName>
    </submittedName>
</protein>
<evidence type="ECO:0000256" key="1">
    <source>
        <dbReference type="SAM" id="MobiDB-lite"/>
    </source>
</evidence>
<evidence type="ECO:0000313" key="2">
    <source>
        <dbReference type="EMBL" id="GAL08072.1"/>
    </source>
</evidence>
<comment type="caution">
    <text evidence="2">The sequence shown here is derived from an EMBL/GenBank/DDBJ whole genome shotgun (WGS) entry which is preliminary data.</text>
</comment>
<sequence>MRPASYARSSTPRSPSRFRTTSHAPTCKAKPQTATVAPLPTPAVTPVTTVPVQGEHAA</sequence>
<proteinExistence type="predicted"/>
<accession>A0A090RKS0</accession>
<name>A0A090RKS0_9GAMM</name>
<dbReference type="STRING" id="754436.JCM19237_6844"/>
<feature type="compositionally biased region" description="Low complexity" evidence="1">
    <location>
        <begin position="1"/>
        <end position="22"/>
    </location>
</feature>
<evidence type="ECO:0000313" key="3">
    <source>
        <dbReference type="Proteomes" id="UP000029227"/>
    </source>
</evidence>
<dbReference type="AlphaFoldDB" id="A0A090RKS0"/>
<feature type="region of interest" description="Disordered" evidence="1">
    <location>
        <begin position="1"/>
        <end position="58"/>
    </location>
</feature>
<dbReference type="RefSeq" id="WP_156168802.1">
    <property type="nucleotide sequence ID" value="NZ_BMYC01000022.1"/>
</dbReference>
<feature type="compositionally biased region" description="Low complexity" evidence="1">
    <location>
        <begin position="33"/>
        <end position="52"/>
    </location>
</feature>
<gene>
    <name evidence="2" type="ORF">JCM19237_6844</name>
</gene>
<reference evidence="2 3" key="1">
    <citation type="journal article" date="2014" name="Genome Announc.">
        <title>Draft Genome Sequences of Two Vibrionaceae Species, Vibrio ponticus C121 and Photobacterium aphoticum C119, Isolated as Coral Reef Microbiota.</title>
        <authorList>
            <person name="Al-saari N."/>
            <person name="Meirelles P.M."/>
            <person name="Mino S."/>
            <person name="Suda W."/>
            <person name="Oshima K."/>
            <person name="Hattori M."/>
            <person name="Ohkuma M."/>
            <person name="Thompson F.L."/>
            <person name="Gomez-Gil B."/>
            <person name="Sawabe T."/>
            <person name="Sawabe T."/>
        </authorList>
    </citation>
    <scope>NUCLEOTIDE SEQUENCE [LARGE SCALE GENOMIC DNA]</scope>
    <source>
        <strain evidence="2 3">JCM 19237</strain>
    </source>
</reference>
<organism evidence="2 3">
    <name type="scientific">Photobacterium aphoticum</name>
    <dbReference type="NCBI Taxonomy" id="754436"/>
    <lineage>
        <taxon>Bacteria</taxon>
        <taxon>Pseudomonadati</taxon>
        <taxon>Pseudomonadota</taxon>
        <taxon>Gammaproteobacteria</taxon>
        <taxon>Vibrionales</taxon>
        <taxon>Vibrionaceae</taxon>
        <taxon>Photobacterium</taxon>
    </lineage>
</organism>
<dbReference type="EMBL" id="BBMN01000021">
    <property type="protein sequence ID" value="GAL08072.1"/>
    <property type="molecule type" value="Genomic_DNA"/>
</dbReference>
<dbReference type="Proteomes" id="UP000029227">
    <property type="component" value="Unassembled WGS sequence"/>
</dbReference>